<keyword evidence="12 25" id="KW-0548">Nucleotidyltransferase</keyword>
<evidence type="ECO:0000256" key="8">
    <source>
        <dbReference type="ARBA" id="ARBA00022475"/>
    </source>
</evidence>
<evidence type="ECO:0000256" key="21">
    <source>
        <dbReference type="ARBA" id="ARBA00032396"/>
    </source>
</evidence>
<dbReference type="eggNOG" id="COG4589">
    <property type="taxonomic scope" value="Bacteria"/>
</dbReference>
<evidence type="ECO:0000256" key="23">
    <source>
        <dbReference type="ARBA" id="ARBA00033406"/>
    </source>
</evidence>
<comment type="similarity">
    <text evidence="5">Belongs to the CDS family.</text>
</comment>
<dbReference type="GO" id="GO:0016024">
    <property type="term" value="P:CDP-diacylglycerol biosynthetic process"/>
    <property type="evidence" value="ECO:0007669"/>
    <property type="project" value="TreeGrafter"/>
</dbReference>
<dbReference type="AlphaFoldDB" id="A6TRL7"/>
<accession>A6TRL7</accession>
<evidence type="ECO:0000256" key="2">
    <source>
        <dbReference type="ARBA" id="ARBA00004651"/>
    </source>
</evidence>
<evidence type="ECO:0000256" key="19">
    <source>
        <dbReference type="ARBA" id="ARBA00031825"/>
    </source>
</evidence>
<keyword evidence="15 24" id="KW-0472">Membrane</keyword>
<evidence type="ECO:0000313" key="25">
    <source>
        <dbReference type="EMBL" id="ABR48835.1"/>
    </source>
</evidence>
<feature type="transmembrane region" description="Helical" evidence="24">
    <location>
        <begin position="76"/>
        <end position="96"/>
    </location>
</feature>
<keyword evidence="17" id="KW-1208">Phospholipid metabolism</keyword>
<keyword evidence="13 24" id="KW-1133">Transmembrane helix</keyword>
<dbReference type="GO" id="GO:0005886">
    <property type="term" value="C:plasma membrane"/>
    <property type="evidence" value="ECO:0007669"/>
    <property type="project" value="UniProtKB-SubCell"/>
</dbReference>
<evidence type="ECO:0000256" key="15">
    <source>
        <dbReference type="ARBA" id="ARBA00023136"/>
    </source>
</evidence>
<dbReference type="EC" id="2.7.7.41" evidence="6"/>
<evidence type="ECO:0000256" key="11">
    <source>
        <dbReference type="ARBA" id="ARBA00022692"/>
    </source>
</evidence>
<feature type="transmembrane region" description="Helical" evidence="24">
    <location>
        <begin position="103"/>
        <end position="124"/>
    </location>
</feature>
<evidence type="ECO:0000256" key="20">
    <source>
        <dbReference type="ARBA" id="ARBA00032253"/>
    </source>
</evidence>
<evidence type="ECO:0000256" key="1">
    <source>
        <dbReference type="ARBA" id="ARBA00001698"/>
    </source>
</evidence>
<gene>
    <name evidence="25" type="ordered locus">Amet_2683</name>
</gene>
<evidence type="ECO:0000256" key="16">
    <source>
        <dbReference type="ARBA" id="ARBA00023209"/>
    </source>
</evidence>
<dbReference type="OrthoDB" id="9799199at2"/>
<evidence type="ECO:0000256" key="6">
    <source>
        <dbReference type="ARBA" id="ARBA00012487"/>
    </source>
</evidence>
<comment type="pathway">
    <text evidence="4">Lipid metabolism.</text>
</comment>
<keyword evidence="11 24" id="KW-0812">Transmembrane</keyword>
<evidence type="ECO:0000256" key="18">
    <source>
        <dbReference type="ARBA" id="ARBA00029893"/>
    </source>
</evidence>
<evidence type="ECO:0000256" key="3">
    <source>
        <dbReference type="ARBA" id="ARBA00005119"/>
    </source>
</evidence>
<dbReference type="Proteomes" id="UP000001572">
    <property type="component" value="Chromosome"/>
</dbReference>
<reference evidence="26" key="1">
    <citation type="journal article" date="2016" name="Genome Announc.">
        <title>Complete genome sequence of Alkaliphilus metalliredigens strain QYMF, an alkaliphilic and metal-reducing bacterium isolated from borax-contaminated leachate ponds.</title>
        <authorList>
            <person name="Hwang C."/>
            <person name="Copeland A."/>
            <person name="Lucas S."/>
            <person name="Lapidus A."/>
            <person name="Barry K."/>
            <person name="Detter J.C."/>
            <person name="Glavina Del Rio T."/>
            <person name="Hammon N."/>
            <person name="Israni S."/>
            <person name="Dalin E."/>
            <person name="Tice H."/>
            <person name="Pitluck S."/>
            <person name="Chertkov O."/>
            <person name="Brettin T."/>
            <person name="Bruce D."/>
            <person name="Han C."/>
            <person name="Schmutz J."/>
            <person name="Larimer F."/>
            <person name="Land M.L."/>
            <person name="Hauser L."/>
            <person name="Kyrpides N."/>
            <person name="Mikhailova N."/>
            <person name="Ye Q."/>
            <person name="Zhou J."/>
            <person name="Richardson P."/>
            <person name="Fields M.W."/>
        </authorList>
    </citation>
    <scope>NUCLEOTIDE SEQUENCE [LARGE SCALE GENOMIC DNA]</scope>
    <source>
        <strain evidence="26">QYMF</strain>
    </source>
</reference>
<keyword evidence="16" id="KW-0594">Phospholipid biosynthesis</keyword>
<dbReference type="KEGG" id="amt:Amet_2683"/>
<comment type="pathway">
    <text evidence="3">Phospholipid metabolism; CDP-diacylglycerol biosynthesis; CDP-diacylglycerol from sn-glycerol 3-phosphate: step 3/3.</text>
</comment>
<dbReference type="HOGENOM" id="CLU_037294_3_3_9"/>
<evidence type="ECO:0000256" key="7">
    <source>
        <dbReference type="ARBA" id="ARBA00019373"/>
    </source>
</evidence>
<comment type="catalytic activity">
    <reaction evidence="1">
        <text>a 1,2-diacyl-sn-glycero-3-phosphate + CTP + H(+) = a CDP-1,2-diacyl-sn-glycerol + diphosphate</text>
        <dbReference type="Rhea" id="RHEA:16229"/>
        <dbReference type="ChEBI" id="CHEBI:15378"/>
        <dbReference type="ChEBI" id="CHEBI:33019"/>
        <dbReference type="ChEBI" id="CHEBI:37563"/>
        <dbReference type="ChEBI" id="CHEBI:58332"/>
        <dbReference type="ChEBI" id="CHEBI:58608"/>
        <dbReference type="EC" id="2.7.7.41"/>
    </reaction>
</comment>
<evidence type="ECO:0000256" key="17">
    <source>
        <dbReference type="ARBA" id="ARBA00023264"/>
    </source>
</evidence>
<dbReference type="GO" id="GO:0004605">
    <property type="term" value="F:phosphatidate cytidylyltransferase activity"/>
    <property type="evidence" value="ECO:0007669"/>
    <property type="project" value="UniProtKB-EC"/>
</dbReference>
<dbReference type="EMBL" id="CP000724">
    <property type="protein sequence ID" value="ABR48835.1"/>
    <property type="molecule type" value="Genomic_DNA"/>
</dbReference>
<proteinExistence type="inferred from homology"/>
<feature type="transmembrane region" description="Helical" evidence="24">
    <location>
        <begin position="241"/>
        <end position="259"/>
    </location>
</feature>
<feature type="transmembrane region" description="Helical" evidence="24">
    <location>
        <begin position="6"/>
        <end position="33"/>
    </location>
</feature>
<keyword evidence="9" id="KW-0444">Lipid biosynthesis</keyword>
<evidence type="ECO:0000313" key="26">
    <source>
        <dbReference type="Proteomes" id="UP000001572"/>
    </source>
</evidence>
<dbReference type="RefSeq" id="WP_012063808.1">
    <property type="nucleotide sequence ID" value="NC_009633.1"/>
</dbReference>
<evidence type="ECO:0000256" key="13">
    <source>
        <dbReference type="ARBA" id="ARBA00022989"/>
    </source>
</evidence>
<evidence type="ECO:0000256" key="4">
    <source>
        <dbReference type="ARBA" id="ARBA00005189"/>
    </source>
</evidence>
<keyword evidence="10 25" id="KW-0808">Transferase</keyword>
<dbReference type="PANTHER" id="PTHR46382:SF1">
    <property type="entry name" value="PHOSPHATIDATE CYTIDYLYLTRANSFERASE"/>
    <property type="match status" value="1"/>
</dbReference>
<comment type="subcellular location">
    <subcellularLocation>
        <location evidence="2">Cell membrane</location>
        <topology evidence="2">Multi-pass membrane protein</topology>
    </subcellularLocation>
</comment>
<evidence type="ECO:0000256" key="24">
    <source>
        <dbReference type="SAM" id="Phobius"/>
    </source>
</evidence>
<evidence type="ECO:0000256" key="5">
    <source>
        <dbReference type="ARBA" id="ARBA00010185"/>
    </source>
</evidence>
<sequence>MLTRIISALIGIPLLLFIVVQGGIFIYLGVLIISLIGLKEFYIALEKKQIQPIKWIGYISSFLLLTDFYLSSNGSFFLPIIVLSILTLSVIGVLNIKYNFIDSIITLYGMIYVVGFLGHIILTHNQENNVIIWLIFLTAWGTDTFAYFSGYLFGKTKLCPLISPKKTIEGAIGGILGSMITSGIFAYFFIPEALIPIIILGFIGSIFSQIGDLTASKIKRYIGIKDFGNIMPGHGGVLDRFDSIIFTAPVVYYFLILFIN</sequence>
<dbReference type="Pfam" id="PF01148">
    <property type="entry name" value="CTP_transf_1"/>
    <property type="match status" value="1"/>
</dbReference>
<evidence type="ECO:0000256" key="10">
    <source>
        <dbReference type="ARBA" id="ARBA00022679"/>
    </source>
</evidence>
<dbReference type="PANTHER" id="PTHR46382">
    <property type="entry name" value="PHOSPHATIDATE CYTIDYLYLTRANSFERASE"/>
    <property type="match status" value="1"/>
</dbReference>
<evidence type="ECO:0000256" key="9">
    <source>
        <dbReference type="ARBA" id="ARBA00022516"/>
    </source>
</evidence>
<feature type="transmembrane region" description="Helical" evidence="24">
    <location>
        <begin position="195"/>
        <end position="215"/>
    </location>
</feature>
<feature type="transmembrane region" description="Helical" evidence="24">
    <location>
        <begin position="130"/>
        <end position="149"/>
    </location>
</feature>
<name>A6TRL7_ALKMQ</name>
<organism evidence="25 26">
    <name type="scientific">Alkaliphilus metalliredigens (strain QYMF)</name>
    <dbReference type="NCBI Taxonomy" id="293826"/>
    <lineage>
        <taxon>Bacteria</taxon>
        <taxon>Bacillati</taxon>
        <taxon>Bacillota</taxon>
        <taxon>Clostridia</taxon>
        <taxon>Peptostreptococcales</taxon>
        <taxon>Natronincolaceae</taxon>
        <taxon>Alkaliphilus</taxon>
    </lineage>
</organism>
<feature type="transmembrane region" description="Helical" evidence="24">
    <location>
        <begin position="170"/>
        <end position="189"/>
    </location>
</feature>
<evidence type="ECO:0000256" key="14">
    <source>
        <dbReference type="ARBA" id="ARBA00023098"/>
    </source>
</evidence>
<evidence type="ECO:0000256" key="22">
    <source>
        <dbReference type="ARBA" id="ARBA00032743"/>
    </source>
</evidence>
<keyword evidence="26" id="KW-1185">Reference proteome</keyword>
<protein>
    <recommendedName>
        <fullName evidence="7">Phosphatidate cytidylyltransferase</fullName>
        <ecNumber evidence="6">2.7.7.41</ecNumber>
    </recommendedName>
    <alternativeName>
        <fullName evidence="20">CDP-DAG synthase</fullName>
    </alternativeName>
    <alternativeName>
        <fullName evidence="22">CDP-DG synthase</fullName>
    </alternativeName>
    <alternativeName>
        <fullName evidence="18">CDP-diacylglycerol synthase</fullName>
    </alternativeName>
    <alternativeName>
        <fullName evidence="21">CDP-diglyceride pyrophosphorylase</fullName>
    </alternativeName>
    <alternativeName>
        <fullName evidence="23">CDP-diglyceride synthase</fullName>
    </alternativeName>
    <alternativeName>
        <fullName evidence="19">CTP:phosphatidate cytidylyltransferase</fullName>
    </alternativeName>
</protein>
<keyword evidence="14" id="KW-0443">Lipid metabolism</keyword>
<evidence type="ECO:0000256" key="12">
    <source>
        <dbReference type="ARBA" id="ARBA00022695"/>
    </source>
</evidence>
<dbReference type="STRING" id="293826.Amet_2683"/>
<keyword evidence="8" id="KW-1003">Cell membrane</keyword>